<organism evidence="1">
    <name type="scientific">Arundo donax</name>
    <name type="common">Giant reed</name>
    <name type="synonym">Donax arundinaceus</name>
    <dbReference type="NCBI Taxonomy" id="35708"/>
    <lineage>
        <taxon>Eukaryota</taxon>
        <taxon>Viridiplantae</taxon>
        <taxon>Streptophyta</taxon>
        <taxon>Embryophyta</taxon>
        <taxon>Tracheophyta</taxon>
        <taxon>Spermatophyta</taxon>
        <taxon>Magnoliopsida</taxon>
        <taxon>Liliopsida</taxon>
        <taxon>Poales</taxon>
        <taxon>Poaceae</taxon>
        <taxon>PACMAD clade</taxon>
        <taxon>Arundinoideae</taxon>
        <taxon>Arundineae</taxon>
        <taxon>Arundo</taxon>
    </lineage>
</organism>
<name>A0A0A9DSB5_ARUDO</name>
<reference evidence="1" key="1">
    <citation type="submission" date="2014-09" db="EMBL/GenBank/DDBJ databases">
        <authorList>
            <person name="Magalhaes I.L.F."/>
            <person name="Oliveira U."/>
            <person name="Santos F.R."/>
            <person name="Vidigal T.H.D.A."/>
            <person name="Brescovit A.D."/>
            <person name="Santos A.J."/>
        </authorList>
    </citation>
    <scope>NUCLEOTIDE SEQUENCE</scope>
    <source>
        <tissue evidence="1">Shoot tissue taken approximately 20 cm above the soil surface</tissue>
    </source>
</reference>
<reference evidence="1" key="2">
    <citation type="journal article" date="2015" name="Data Brief">
        <title>Shoot transcriptome of the giant reed, Arundo donax.</title>
        <authorList>
            <person name="Barrero R.A."/>
            <person name="Guerrero F.D."/>
            <person name="Moolhuijzen P."/>
            <person name="Goolsby J.A."/>
            <person name="Tidwell J."/>
            <person name="Bellgard S.E."/>
            <person name="Bellgard M.I."/>
        </authorList>
    </citation>
    <scope>NUCLEOTIDE SEQUENCE</scope>
    <source>
        <tissue evidence="1">Shoot tissue taken approximately 20 cm above the soil surface</tissue>
    </source>
</reference>
<sequence>MTQRSASSWNSAMCSSCSLGMVTMTSASLPARELSSWGSAPHTRACLVCLD</sequence>
<dbReference type="EMBL" id="GBRH01211263">
    <property type="protein sequence ID" value="JAD86632.1"/>
    <property type="molecule type" value="Transcribed_RNA"/>
</dbReference>
<evidence type="ECO:0000313" key="1">
    <source>
        <dbReference type="EMBL" id="JAD86632.1"/>
    </source>
</evidence>
<protein>
    <submittedName>
        <fullName evidence="1">Uncharacterized protein</fullName>
    </submittedName>
</protein>
<accession>A0A0A9DSB5</accession>
<dbReference type="AlphaFoldDB" id="A0A0A9DSB5"/>
<proteinExistence type="predicted"/>